<proteinExistence type="predicted"/>
<dbReference type="AlphaFoldDB" id="A0A1L7XJT4"/>
<gene>
    <name evidence="3" type="ORF">PAC_15215</name>
</gene>
<evidence type="ECO:0000256" key="1">
    <source>
        <dbReference type="SAM" id="MobiDB-lite"/>
    </source>
</evidence>
<dbReference type="PANTHER" id="PTHR36182:SF1">
    <property type="entry name" value="PROTEIN, PUTATIVE (AFU_ORTHOLOGUE AFUA_6G10930)-RELATED"/>
    <property type="match status" value="1"/>
</dbReference>
<protein>
    <recommendedName>
        <fullName evidence="5">Spore coat protein SP96</fullName>
    </recommendedName>
</protein>
<reference evidence="3 4" key="1">
    <citation type="submission" date="2016-03" db="EMBL/GenBank/DDBJ databases">
        <authorList>
            <person name="Ploux O."/>
        </authorList>
    </citation>
    <scope>NUCLEOTIDE SEQUENCE [LARGE SCALE GENOMIC DNA]</scope>
    <source>
        <strain evidence="3 4">UAMH 11012</strain>
    </source>
</reference>
<organism evidence="3 4">
    <name type="scientific">Phialocephala subalpina</name>
    <dbReference type="NCBI Taxonomy" id="576137"/>
    <lineage>
        <taxon>Eukaryota</taxon>
        <taxon>Fungi</taxon>
        <taxon>Dikarya</taxon>
        <taxon>Ascomycota</taxon>
        <taxon>Pezizomycotina</taxon>
        <taxon>Leotiomycetes</taxon>
        <taxon>Helotiales</taxon>
        <taxon>Mollisiaceae</taxon>
        <taxon>Phialocephala</taxon>
        <taxon>Phialocephala fortinii species complex</taxon>
    </lineage>
</organism>
<dbReference type="STRING" id="576137.A0A1L7XJT4"/>
<evidence type="ECO:0000313" key="4">
    <source>
        <dbReference type="Proteomes" id="UP000184330"/>
    </source>
</evidence>
<keyword evidence="4" id="KW-1185">Reference proteome</keyword>
<dbReference type="PANTHER" id="PTHR36182">
    <property type="entry name" value="PROTEIN, PUTATIVE (AFU_ORTHOLOGUE AFUA_6G10930)-RELATED"/>
    <property type="match status" value="1"/>
</dbReference>
<evidence type="ECO:0000256" key="2">
    <source>
        <dbReference type="SAM" id="SignalP"/>
    </source>
</evidence>
<feature type="chain" id="PRO_5012521481" description="Spore coat protein SP96" evidence="2">
    <location>
        <begin position="19"/>
        <end position="520"/>
    </location>
</feature>
<sequence length="520" mass="53627">MGSEFLLCGLVLFTTVISHMQLLYPPPFRSTYNPLVSGNVDYSMTSPLSGPAQFPCKGYQSDLGTAAGASVVTWAAGSTRNFTLVGSATHGGGSCQAALSMDGAKSWQVIQTYQGGCPLSPSQQYFFDVPSDTPTGSAVFAWLWYNNLGNREIYMNCASITIAAGSGSASNVSFSTRPDLFVANLDNGCTTVERSDVLIPHPGPNVAISGTARQMAVSGICAPVNGIGGDANSATPTASFASTSDPAATSTTSYLPGSSTASSVTTASTSSTSISELSTSTTCSDTTLATVATSASASLSTSSATTLVSVEAPTFSRFSNTTSLGYSCSNMSASPVTSGGTNSRTVTVASNQSRTTSPISTGGSNSSIITVASNKSRSTSTYSFMPACTYISASIGAACLDNYCSCGTSFFPLHTSNISGTLSRDCKYQIQPKSNHCPFIMMGPTLTAGGMTTITIPRTTSSALKLPYTRSITIPWVLITIDQTDFINSAGSVTSTSFSTRPTIFSTSVYISTCTQAPCF</sequence>
<name>A0A1L7XJT4_9HELO</name>
<keyword evidence="2" id="KW-0732">Signal</keyword>
<evidence type="ECO:0000313" key="3">
    <source>
        <dbReference type="EMBL" id="CZR65315.1"/>
    </source>
</evidence>
<evidence type="ECO:0008006" key="5">
    <source>
        <dbReference type="Google" id="ProtNLM"/>
    </source>
</evidence>
<feature type="signal peptide" evidence="2">
    <location>
        <begin position="1"/>
        <end position="18"/>
    </location>
</feature>
<dbReference type="OrthoDB" id="2342176at2759"/>
<feature type="region of interest" description="Disordered" evidence="1">
    <location>
        <begin position="251"/>
        <end position="277"/>
    </location>
</feature>
<dbReference type="Gene3D" id="2.70.50.70">
    <property type="match status" value="1"/>
</dbReference>
<dbReference type="Proteomes" id="UP000184330">
    <property type="component" value="Unassembled WGS sequence"/>
</dbReference>
<accession>A0A1L7XJT4</accession>
<dbReference type="EMBL" id="FJOG01000030">
    <property type="protein sequence ID" value="CZR65315.1"/>
    <property type="molecule type" value="Genomic_DNA"/>
</dbReference>